<name>A0A090QHT9_9GAMM</name>
<proteinExistence type="predicted"/>
<comment type="caution">
    <text evidence="1">The sequence shown here is derived from an EMBL/GenBank/DDBJ whole genome shotgun (WGS) entry which is preliminary data.</text>
</comment>
<accession>A0A090QHT9</accession>
<gene>
    <name evidence="1" type="ORF">JCM19237_5608</name>
</gene>
<dbReference type="InterPro" id="IPR025738">
    <property type="entry name" value="BatD"/>
</dbReference>
<dbReference type="Proteomes" id="UP000029227">
    <property type="component" value="Unassembled WGS sequence"/>
</dbReference>
<protein>
    <submittedName>
        <fullName evidence="1">BatD protein</fullName>
    </submittedName>
</protein>
<sequence length="70" mass="7426">MLLLFSAASQAAQAVATVSKNIVGVNEVFQLQVSIDDNVNTNALDLSVLGDHFNYGSPQVSSGQNFINGW</sequence>
<evidence type="ECO:0000313" key="2">
    <source>
        <dbReference type="Proteomes" id="UP000029227"/>
    </source>
</evidence>
<dbReference type="EMBL" id="BBMN01000001">
    <property type="protein sequence ID" value="GAL02715.1"/>
    <property type="molecule type" value="Genomic_DNA"/>
</dbReference>
<dbReference type="AlphaFoldDB" id="A0A090QHT9"/>
<evidence type="ECO:0000313" key="1">
    <source>
        <dbReference type="EMBL" id="GAL02715.1"/>
    </source>
</evidence>
<reference evidence="1 2" key="1">
    <citation type="journal article" date="2014" name="Genome Announc.">
        <title>Draft Genome Sequences of Two Vibrionaceae Species, Vibrio ponticus C121 and Photobacterium aphoticum C119, Isolated as Coral Reef Microbiota.</title>
        <authorList>
            <person name="Al-saari N."/>
            <person name="Meirelles P.M."/>
            <person name="Mino S."/>
            <person name="Suda W."/>
            <person name="Oshima K."/>
            <person name="Hattori M."/>
            <person name="Ohkuma M."/>
            <person name="Thompson F.L."/>
            <person name="Gomez-Gil B."/>
            <person name="Sawabe T."/>
            <person name="Sawabe T."/>
        </authorList>
    </citation>
    <scope>NUCLEOTIDE SEQUENCE [LARGE SCALE GENOMIC DNA]</scope>
    <source>
        <strain evidence="1 2">JCM 19237</strain>
    </source>
</reference>
<organism evidence="1 2">
    <name type="scientific">Photobacterium aphoticum</name>
    <dbReference type="NCBI Taxonomy" id="754436"/>
    <lineage>
        <taxon>Bacteria</taxon>
        <taxon>Pseudomonadati</taxon>
        <taxon>Pseudomonadota</taxon>
        <taxon>Gammaproteobacteria</taxon>
        <taxon>Vibrionales</taxon>
        <taxon>Vibrionaceae</taxon>
        <taxon>Photobacterium</taxon>
    </lineage>
</organism>
<dbReference type="Pfam" id="PF13584">
    <property type="entry name" value="BatD"/>
    <property type="match status" value="1"/>
</dbReference>
<dbReference type="STRING" id="754436.JCM19237_5608"/>